<protein>
    <submittedName>
        <fullName evidence="2">Uncharacterized protein</fullName>
    </submittedName>
</protein>
<feature type="chain" id="PRO_5047482307" evidence="1">
    <location>
        <begin position="22"/>
        <end position="105"/>
    </location>
</feature>
<keyword evidence="1" id="KW-0732">Signal</keyword>
<dbReference type="Proteomes" id="UP001498398">
    <property type="component" value="Unassembled WGS sequence"/>
</dbReference>
<name>A0ABR1J534_9AGAR</name>
<dbReference type="EMBL" id="JBANRG010000038">
    <property type="protein sequence ID" value="KAK7448514.1"/>
    <property type="molecule type" value="Genomic_DNA"/>
</dbReference>
<organism evidence="2 3">
    <name type="scientific">Marasmiellus scandens</name>
    <dbReference type="NCBI Taxonomy" id="2682957"/>
    <lineage>
        <taxon>Eukaryota</taxon>
        <taxon>Fungi</taxon>
        <taxon>Dikarya</taxon>
        <taxon>Basidiomycota</taxon>
        <taxon>Agaricomycotina</taxon>
        <taxon>Agaricomycetes</taxon>
        <taxon>Agaricomycetidae</taxon>
        <taxon>Agaricales</taxon>
        <taxon>Marasmiineae</taxon>
        <taxon>Omphalotaceae</taxon>
        <taxon>Marasmiellus</taxon>
    </lineage>
</organism>
<reference evidence="2 3" key="1">
    <citation type="submission" date="2024-01" db="EMBL/GenBank/DDBJ databases">
        <title>A draft genome for the cacao thread blight pathogen Marasmiellus scandens.</title>
        <authorList>
            <person name="Baruah I.K."/>
            <person name="Leung J."/>
            <person name="Bukari Y."/>
            <person name="Amoako-Attah I."/>
            <person name="Meinhardt L.W."/>
            <person name="Bailey B.A."/>
            <person name="Cohen S.P."/>
        </authorList>
    </citation>
    <scope>NUCLEOTIDE SEQUENCE [LARGE SCALE GENOMIC DNA]</scope>
    <source>
        <strain evidence="2 3">GH-19</strain>
    </source>
</reference>
<evidence type="ECO:0000313" key="3">
    <source>
        <dbReference type="Proteomes" id="UP001498398"/>
    </source>
</evidence>
<evidence type="ECO:0000313" key="2">
    <source>
        <dbReference type="EMBL" id="KAK7448514.1"/>
    </source>
</evidence>
<keyword evidence="3" id="KW-1185">Reference proteome</keyword>
<comment type="caution">
    <text evidence="2">The sequence shown here is derived from an EMBL/GenBank/DDBJ whole genome shotgun (WGS) entry which is preliminary data.</text>
</comment>
<evidence type="ECO:0000256" key="1">
    <source>
        <dbReference type="SAM" id="SignalP"/>
    </source>
</evidence>
<gene>
    <name evidence="2" type="ORF">VKT23_013776</name>
</gene>
<proteinExistence type="predicted"/>
<sequence length="105" mass="11406">MAPKKILTLIAYSLFVVNATAMPVCKEVGQNAAMLLSTPRNDDHISRGVAKEVRSVQRAAGEGQIEAVRSTPRRFPAEDAAPWGGDYIRSTPRHVDVMEDEGSTP</sequence>
<accession>A0ABR1J534</accession>
<feature type="signal peptide" evidence="1">
    <location>
        <begin position="1"/>
        <end position="21"/>
    </location>
</feature>